<accession>A0ABU8HF22</accession>
<keyword evidence="1" id="KW-0472">Membrane</keyword>
<gene>
    <name evidence="2" type="ORF">WAK64_12910</name>
</gene>
<feature type="transmembrane region" description="Helical" evidence="1">
    <location>
        <begin position="31"/>
        <end position="50"/>
    </location>
</feature>
<sequence length="131" mass="15326">MRYFQLLLIMTSIAGLFFEWSRIQFMYINGLVHWSGMLILLFGITSFVFIMKRKRLYIWTLLLLCSIPLLSVIQYIYFAPILMISSIDLQFSQETVQLGFYITFISGILSFLLLGSSRLIKKHDLNPNNVI</sequence>
<feature type="transmembrane region" description="Helical" evidence="1">
    <location>
        <begin position="57"/>
        <end position="78"/>
    </location>
</feature>
<organism evidence="2 3">
    <name type="scientific">Bacillus spongiae</name>
    <dbReference type="NCBI Taxonomy" id="2683610"/>
    <lineage>
        <taxon>Bacteria</taxon>
        <taxon>Bacillati</taxon>
        <taxon>Bacillota</taxon>
        <taxon>Bacilli</taxon>
        <taxon>Bacillales</taxon>
        <taxon>Bacillaceae</taxon>
        <taxon>Bacillus</taxon>
    </lineage>
</organism>
<evidence type="ECO:0000313" key="2">
    <source>
        <dbReference type="EMBL" id="MEI5907956.1"/>
    </source>
</evidence>
<keyword evidence="3" id="KW-1185">Reference proteome</keyword>
<dbReference type="RefSeq" id="WP_336587398.1">
    <property type="nucleotide sequence ID" value="NZ_JBBAXC010000010.1"/>
</dbReference>
<comment type="caution">
    <text evidence="2">The sequence shown here is derived from an EMBL/GenBank/DDBJ whole genome shotgun (WGS) entry which is preliminary data.</text>
</comment>
<reference evidence="2 3" key="1">
    <citation type="journal article" date="2018" name="J. Microbiol.">
        <title>Bacillus spongiae sp. nov., isolated from sponge of Jeju Island.</title>
        <authorList>
            <person name="Lee G.E."/>
            <person name="Im W.T."/>
            <person name="Park J.S."/>
        </authorList>
    </citation>
    <scope>NUCLEOTIDE SEQUENCE [LARGE SCALE GENOMIC DNA]</scope>
    <source>
        <strain evidence="2 3">135PIL107-10</strain>
    </source>
</reference>
<keyword evidence="1" id="KW-1133">Transmembrane helix</keyword>
<name>A0ABU8HF22_9BACI</name>
<evidence type="ECO:0000256" key="1">
    <source>
        <dbReference type="SAM" id="Phobius"/>
    </source>
</evidence>
<dbReference type="EMBL" id="JBBAXC010000010">
    <property type="protein sequence ID" value="MEI5907956.1"/>
    <property type="molecule type" value="Genomic_DNA"/>
</dbReference>
<evidence type="ECO:0000313" key="3">
    <source>
        <dbReference type="Proteomes" id="UP001312865"/>
    </source>
</evidence>
<feature type="transmembrane region" description="Helical" evidence="1">
    <location>
        <begin position="98"/>
        <end position="115"/>
    </location>
</feature>
<dbReference type="Proteomes" id="UP001312865">
    <property type="component" value="Unassembled WGS sequence"/>
</dbReference>
<protein>
    <submittedName>
        <fullName evidence="2">Uncharacterized protein</fullName>
    </submittedName>
</protein>
<proteinExistence type="predicted"/>
<keyword evidence="1" id="KW-0812">Transmembrane</keyword>